<evidence type="ECO:0000259" key="12">
    <source>
        <dbReference type="PROSITE" id="PS52015"/>
    </source>
</evidence>
<dbReference type="GO" id="GO:0015031">
    <property type="term" value="P:protein transport"/>
    <property type="evidence" value="ECO:0007669"/>
    <property type="project" value="UniProtKB-KW"/>
</dbReference>
<feature type="region of interest" description="Disordered" evidence="10">
    <location>
        <begin position="60"/>
        <end position="132"/>
    </location>
</feature>
<evidence type="ECO:0000256" key="11">
    <source>
        <dbReference type="SAM" id="Phobius"/>
    </source>
</evidence>
<keyword evidence="7" id="KW-0653">Protein transport</keyword>
<feature type="compositionally biased region" description="Basic residues" evidence="10">
    <location>
        <begin position="111"/>
        <end position="122"/>
    </location>
</feature>
<dbReference type="NCBIfam" id="TIGR01352">
    <property type="entry name" value="tonB_Cterm"/>
    <property type="match status" value="1"/>
</dbReference>
<proteinExistence type="inferred from homology"/>
<evidence type="ECO:0000256" key="5">
    <source>
        <dbReference type="ARBA" id="ARBA00022519"/>
    </source>
</evidence>
<dbReference type="PANTHER" id="PTHR33446">
    <property type="entry name" value="PROTEIN TONB-RELATED"/>
    <property type="match status" value="1"/>
</dbReference>
<evidence type="ECO:0000256" key="10">
    <source>
        <dbReference type="SAM" id="MobiDB-lite"/>
    </source>
</evidence>
<keyword evidence="3" id="KW-0813">Transport</keyword>
<accession>A0A2G6JPB7</accession>
<dbReference type="Pfam" id="PF03544">
    <property type="entry name" value="TonB_C"/>
    <property type="match status" value="1"/>
</dbReference>
<dbReference type="SUPFAM" id="SSF74653">
    <property type="entry name" value="TolA/TonB C-terminal domain"/>
    <property type="match status" value="1"/>
</dbReference>
<evidence type="ECO:0000256" key="1">
    <source>
        <dbReference type="ARBA" id="ARBA00004383"/>
    </source>
</evidence>
<dbReference type="Gene3D" id="3.30.1150.10">
    <property type="match status" value="1"/>
</dbReference>
<dbReference type="AlphaFoldDB" id="A0A2G6JPB7"/>
<dbReference type="InterPro" id="IPR006260">
    <property type="entry name" value="TonB/TolA_C"/>
</dbReference>
<keyword evidence="9 11" id="KW-0472">Membrane</keyword>
<dbReference type="EMBL" id="PDSH01000009">
    <property type="protein sequence ID" value="PIE25264.1"/>
    <property type="molecule type" value="Genomic_DNA"/>
</dbReference>
<evidence type="ECO:0000256" key="4">
    <source>
        <dbReference type="ARBA" id="ARBA00022475"/>
    </source>
</evidence>
<dbReference type="Proteomes" id="UP000243469">
    <property type="component" value="Unassembled WGS sequence"/>
</dbReference>
<feature type="domain" description="TonB C-terminal" evidence="12">
    <location>
        <begin position="166"/>
        <end position="258"/>
    </location>
</feature>
<evidence type="ECO:0000256" key="8">
    <source>
        <dbReference type="ARBA" id="ARBA00022989"/>
    </source>
</evidence>
<evidence type="ECO:0000256" key="3">
    <source>
        <dbReference type="ARBA" id="ARBA00022448"/>
    </source>
</evidence>
<keyword evidence="5" id="KW-0997">Cell inner membrane</keyword>
<name>A0A2G6JPB7_NEPCE</name>
<feature type="compositionally biased region" description="Low complexity" evidence="10">
    <location>
        <begin position="97"/>
        <end position="110"/>
    </location>
</feature>
<keyword evidence="4" id="KW-1003">Cell membrane</keyword>
<dbReference type="GO" id="GO:0098797">
    <property type="term" value="C:plasma membrane protein complex"/>
    <property type="evidence" value="ECO:0007669"/>
    <property type="project" value="TreeGrafter"/>
</dbReference>
<dbReference type="InterPro" id="IPR051045">
    <property type="entry name" value="TonB-dependent_transducer"/>
</dbReference>
<dbReference type="PROSITE" id="PS52015">
    <property type="entry name" value="TONB_CTD"/>
    <property type="match status" value="1"/>
</dbReference>
<sequence>MPETIKRNRYILIWRVFFICSLVTLNSWAFPAFQISSPSSSAQRGSDTLSVAVSFTKPKADKPDKIVKDTTDSAEPETTAKPAPVEKKPAPPKKIAKLVAKPIPKPVAKAPKPKRVKPKKQPQARPTLDETKQLAKNITDQAPRAAASMNEQAPDKTIPAVTEAVHLSKPVFAAPPTPPRYPKLARKRGQQGVVLLEVWLDKEGKQSRLTIIKSSGLPSLDKSALKAVSTWKFKPYMDENSGVRLASKVQIPVEFLLQ</sequence>
<evidence type="ECO:0000313" key="13">
    <source>
        <dbReference type="EMBL" id="PIE25264.1"/>
    </source>
</evidence>
<comment type="similarity">
    <text evidence="2">Belongs to the TonB family.</text>
</comment>
<feature type="transmembrane region" description="Helical" evidence="11">
    <location>
        <begin position="12"/>
        <end position="30"/>
    </location>
</feature>
<dbReference type="GO" id="GO:0031992">
    <property type="term" value="F:energy transducer activity"/>
    <property type="evidence" value="ECO:0007669"/>
    <property type="project" value="TreeGrafter"/>
</dbReference>
<keyword evidence="6 11" id="KW-0812">Transmembrane</keyword>
<comment type="subcellular location">
    <subcellularLocation>
        <location evidence="1">Cell inner membrane</location>
        <topology evidence="1">Single-pass membrane protein</topology>
        <orientation evidence="1">Periplasmic side</orientation>
    </subcellularLocation>
</comment>
<evidence type="ECO:0000256" key="7">
    <source>
        <dbReference type="ARBA" id="ARBA00022927"/>
    </source>
</evidence>
<dbReference type="GO" id="GO:0055085">
    <property type="term" value="P:transmembrane transport"/>
    <property type="evidence" value="ECO:0007669"/>
    <property type="project" value="InterPro"/>
</dbReference>
<gene>
    <name evidence="13" type="ORF">CSA60_00975</name>
</gene>
<comment type="caution">
    <text evidence="13">The sequence shown here is derived from an EMBL/GenBank/DDBJ whole genome shotgun (WGS) entry which is preliminary data.</text>
</comment>
<reference evidence="13 14" key="1">
    <citation type="submission" date="2017-10" db="EMBL/GenBank/DDBJ databases">
        <title>Novel microbial diversity and functional potential in the marine mammal oral microbiome.</title>
        <authorList>
            <person name="Dudek N.K."/>
            <person name="Sun C.L."/>
            <person name="Burstein D."/>
            <person name="Kantor R.S."/>
            <person name="Aliaga Goltsman D.S."/>
            <person name="Bik E.M."/>
            <person name="Thomas B.C."/>
            <person name="Banfield J.F."/>
            <person name="Relman D.A."/>
        </authorList>
    </citation>
    <scope>NUCLEOTIDE SEQUENCE [LARGE SCALE GENOMIC DNA]</scope>
    <source>
        <strain evidence="13">DOLJORAL78_47_21</strain>
    </source>
</reference>
<evidence type="ECO:0000313" key="14">
    <source>
        <dbReference type="Proteomes" id="UP000243469"/>
    </source>
</evidence>
<protein>
    <recommendedName>
        <fullName evidence="12">TonB C-terminal domain-containing protein</fullName>
    </recommendedName>
</protein>
<feature type="compositionally biased region" description="Basic and acidic residues" evidence="10">
    <location>
        <begin position="60"/>
        <end position="71"/>
    </location>
</feature>
<keyword evidence="8 11" id="KW-1133">Transmembrane helix</keyword>
<dbReference type="PANTHER" id="PTHR33446:SF2">
    <property type="entry name" value="PROTEIN TONB"/>
    <property type="match status" value="1"/>
</dbReference>
<evidence type="ECO:0000256" key="6">
    <source>
        <dbReference type="ARBA" id="ARBA00022692"/>
    </source>
</evidence>
<evidence type="ECO:0000256" key="2">
    <source>
        <dbReference type="ARBA" id="ARBA00006555"/>
    </source>
</evidence>
<evidence type="ECO:0000256" key="9">
    <source>
        <dbReference type="ARBA" id="ARBA00023136"/>
    </source>
</evidence>
<dbReference type="InterPro" id="IPR037682">
    <property type="entry name" value="TonB_C"/>
</dbReference>
<organism evidence="13 14">
    <name type="scientific">Neptuniibacter caesariensis</name>
    <dbReference type="NCBI Taxonomy" id="207954"/>
    <lineage>
        <taxon>Bacteria</taxon>
        <taxon>Pseudomonadati</taxon>
        <taxon>Pseudomonadota</taxon>
        <taxon>Gammaproteobacteria</taxon>
        <taxon>Oceanospirillales</taxon>
        <taxon>Oceanospirillaceae</taxon>
        <taxon>Neptuniibacter</taxon>
    </lineage>
</organism>